<feature type="compositionally biased region" description="Acidic residues" evidence="1">
    <location>
        <begin position="85"/>
        <end position="94"/>
    </location>
</feature>
<dbReference type="EMBL" id="KI925460">
    <property type="protein sequence ID" value="ETW80159.1"/>
    <property type="molecule type" value="Genomic_DNA"/>
</dbReference>
<organism evidence="2 3">
    <name type="scientific">Heterobasidion irregulare (strain TC 32-1)</name>
    <dbReference type="NCBI Taxonomy" id="747525"/>
    <lineage>
        <taxon>Eukaryota</taxon>
        <taxon>Fungi</taxon>
        <taxon>Dikarya</taxon>
        <taxon>Basidiomycota</taxon>
        <taxon>Agaricomycotina</taxon>
        <taxon>Agaricomycetes</taxon>
        <taxon>Russulales</taxon>
        <taxon>Bondarzewiaceae</taxon>
        <taxon>Heterobasidion</taxon>
        <taxon>Heterobasidion annosum species complex</taxon>
    </lineage>
</organism>
<dbReference type="RefSeq" id="XP_009548675.1">
    <property type="nucleotide sequence ID" value="XM_009550380.1"/>
</dbReference>
<feature type="compositionally biased region" description="Polar residues" evidence="1">
    <location>
        <begin position="95"/>
        <end position="117"/>
    </location>
</feature>
<accession>W4K347</accession>
<reference evidence="2 3" key="1">
    <citation type="journal article" date="2012" name="New Phytol.">
        <title>Insight into trade-off between wood decay and parasitism from the genome of a fungal forest pathogen.</title>
        <authorList>
            <person name="Olson A."/>
            <person name="Aerts A."/>
            <person name="Asiegbu F."/>
            <person name="Belbahri L."/>
            <person name="Bouzid O."/>
            <person name="Broberg A."/>
            <person name="Canback B."/>
            <person name="Coutinho P.M."/>
            <person name="Cullen D."/>
            <person name="Dalman K."/>
            <person name="Deflorio G."/>
            <person name="van Diepen L.T."/>
            <person name="Dunand C."/>
            <person name="Duplessis S."/>
            <person name="Durling M."/>
            <person name="Gonthier P."/>
            <person name="Grimwood J."/>
            <person name="Fossdal C.G."/>
            <person name="Hansson D."/>
            <person name="Henrissat B."/>
            <person name="Hietala A."/>
            <person name="Himmelstrand K."/>
            <person name="Hoffmeister D."/>
            <person name="Hogberg N."/>
            <person name="James T.Y."/>
            <person name="Karlsson M."/>
            <person name="Kohler A."/>
            <person name="Kues U."/>
            <person name="Lee Y.H."/>
            <person name="Lin Y.C."/>
            <person name="Lind M."/>
            <person name="Lindquist E."/>
            <person name="Lombard V."/>
            <person name="Lucas S."/>
            <person name="Lunden K."/>
            <person name="Morin E."/>
            <person name="Murat C."/>
            <person name="Park J."/>
            <person name="Raffaello T."/>
            <person name="Rouze P."/>
            <person name="Salamov A."/>
            <person name="Schmutz J."/>
            <person name="Solheim H."/>
            <person name="Stahlberg J."/>
            <person name="Velez H."/>
            <person name="de Vries R.P."/>
            <person name="Wiebenga A."/>
            <person name="Woodward S."/>
            <person name="Yakovlev I."/>
            <person name="Garbelotto M."/>
            <person name="Martin F."/>
            <person name="Grigoriev I.V."/>
            <person name="Stenlid J."/>
        </authorList>
    </citation>
    <scope>NUCLEOTIDE SEQUENCE [LARGE SCALE GENOMIC DNA]</scope>
    <source>
        <strain evidence="2 3">TC 32-1</strain>
    </source>
</reference>
<gene>
    <name evidence="2" type="ORF">HETIRDRAFT_453123</name>
</gene>
<dbReference type="AlphaFoldDB" id="W4K347"/>
<dbReference type="InParanoid" id="W4K347"/>
<dbReference type="OrthoDB" id="3133596at2759"/>
<sequence>MQRHSHPCNTLPPLISHVLPHFVIVNTGAKLEKLQKLEKHLVKFVRRAFGLNSEEATAYLEDIVQLYCSWRDAIVLEHFSHQPEDSADESDNETLSEGSANEISANEISANETSVYETSDDETYREKPSNDEDNLDNEASVNALIPERSRGRSPDEIDFLSCYYQQRAVYDHGELDVDVDDARSSKRLRKK</sequence>
<evidence type="ECO:0000313" key="2">
    <source>
        <dbReference type="EMBL" id="ETW80159.1"/>
    </source>
</evidence>
<dbReference type="HOGENOM" id="CLU_1421574_0_0_1"/>
<dbReference type="KEGG" id="hir:HETIRDRAFT_453123"/>
<keyword evidence="3" id="KW-1185">Reference proteome</keyword>
<evidence type="ECO:0000313" key="3">
    <source>
        <dbReference type="Proteomes" id="UP000030671"/>
    </source>
</evidence>
<evidence type="ECO:0000256" key="1">
    <source>
        <dbReference type="SAM" id="MobiDB-lite"/>
    </source>
</evidence>
<feature type="region of interest" description="Disordered" evidence="1">
    <location>
        <begin position="82"/>
        <end position="155"/>
    </location>
</feature>
<dbReference type="Proteomes" id="UP000030671">
    <property type="component" value="Unassembled WGS sequence"/>
</dbReference>
<dbReference type="GeneID" id="20676346"/>
<name>W4K347_HETIT</name>
<proteinExistence type="predicted"/>
<protein>
    <submittedName>
        <fullName evidence="2">Uncharacterized protein</fullName>
    </submittedName>
</protein>